<evidence type="ECO:0000313" key="3">
    <source>
        <dbReference type="Proteomes" id="UP000240760"/>
    </source>
</evidence>
<evidence type="ECO:0000313" key="2">
    <source>
        <dbReference type="EMBL" id="PTB73580.1"/>
    </source>
</evidence>
<feature type="compositionally biased region" description="Basic and acidic residues" evidence="1">
    <location>
        <begin position="222"/>
        <end position="231"/>
    </location>
</feature>
<dbReference type="OrthoDB" id="496981at2759"/>
<evidence type="ECO:0000256" key="1">
    <source>
        <dbReference type="SAM" id="MobiDB-lite"/>
    </source>
</evidence>
<dbReference type="InterPro" id="IPR050275">
    <property type="entry name" value="PGM_Phosphatase"/>
</dbReference>
<dbReference type="PANTHER" id="PTHR48100">
    <property type="entry name" value="BROAD-SPECIFICITY PHOSPHATASE YOR283W-RELATED"/>
    <property type="match status" value="1"/>
</dbReference>
<dbReference type="AlphaFoldDB" id="A0A2T4BWB8"/>
<dbReference type="EMBL" id="KZ679138">
    <property type="protein sequence ID" value="PTB73580.1"/>
    <property type="molecule type" value="Genomic_DNA"/>
</dbReference>
<dbReference type="InterPro" id="IPR013078">
    <property type="entry name" value="His_Pase_superF_clade-1"/>
</dbReference>
<proteinExistence type="predicted"/>
<dbReference type="Pfam" id="PF00300">
    <property type="entry name" value="His_Phos_1"/>
    <property type="match status" value="1"/>
</dbReference>
<sequence length="265" mass="30096">MPPTIHLVRHAQGYHNLSPENETLPDPDLTPLGLEQCSSLRASFPHHDRLRALVASGMRRTLYTCLHAFAPSDNDNDLNNSNNKKKSLLPVIALDTLQEVSDAPSDTGSSIAKLKEEFGEKVDFSRMREGWNDKTEGSYFEPTLDKLATRARDARLALREIAMAAGEGDDDDAHVVAVSHGAFLHFLTEEWHGITSTYPTSWTNCEYRTYQFVDPTGQDPDAQLRETDESWRRRHGSLKVPSEEEQRELRQMMVRELSPFFKTRN</sequence>
<accession>A0A2T4BWB8</accession>
<dbReference type="GO" id="GO:0005737">
    <property type="term" value="C:cytoplasm"/>
    <property type="evidence" value="ECO:0007669"/>
    <property type="project" value="TreeGrafter"/>
</dbReference>
<dbReference type="Proteomes" id="UP000240760">
    <property type="component" value="Unassembled WGS sequence"/>
</dbReference>
<dbReference type="PANTHER" id="PTHR48100:SF54">
    <property type="entry name" value="PHOSPHATASE SPAC5H10.03-RELATED"/>
    <property type="match status" value="1"/>
</dbReference>
<organism evidence="2 3">
    <name type="scientific">Trichoderma longibrachiatum ATCC 18648</name>
    <dbReference type="NCBI Taxonomy" id="983965"/>
    <lineage>
        <taxon>Eukaryota</taxon>
        <taxon>Fungi</taxon>
        <taxon>Dikarya</taxon>
        <taxon>Ascomycota</taxon>
        <taxon>Pezizomycotina</taxon>
        <taxon>Sordariomycetes</taxon>
        <taxon>Hypocreomycetidae</taxon>
        <taxon>Hypocreales</taxon>
        <taxon>Hypocreaceae</taxon>
        <taxon>Trichoderma</taxon>
    </lineage>
</organism>
<dbReference type="SMART" id="SM00855">
    <property type="entry name" value="PGAM"/>
    <property type="match status" value="1"/>
</dbReference>
<dbReference type="Gene3D" id="3.40.50.1240">
    <property type="entry name" value="Phosphoglycerate mutase-like"/>
    <property type="match status" value="1"/>
</dbReference>
<reference evidence="2 3" key="1">
    <citation type="submission" date="2016-07" db="EMBL/GenBank/DDBJ databases">
        <title>Multiple horizontal gene transfer events from other fungi enriched the ability of initially mycotrophic Trichoderma (Ascomycota) to feed on dead plant biomass.</title>
        <authorList>
            <consortium name="DOE Joint Genome Institute"/>
            <person name="Aerts A."/>
            <person name="Atanasova L."/>
            <person name="Chenthamara K."/>
            <person name="Zhang J."/>
            <person name="Grujic M."/>
            <person name="Henrissat B."/>
            <person name="Kuo A."/>
            <person name="Salamov A."/>
            <person name="Lipzen A."/>
            <person name="Labutti K."/>
            <person name="Barry K."/>
            <person name="Miao Y."/>
            <person name="Rahimi M.J."/>
            <person name="Shen Q."/>
            <person name="Grigoriev I.V."/>
            <person name="Kubicek C.P."/>
            <person name="Druzhinina I.S."/>
        </authorList>
    </citation>
    <scope>NUCLEOTIDE SEQUENCE [LARGE SCALE GENOMIC DNA]</scope>
    <source>
        <strain evidence="2 3">ATCC 18648</strain>
    </source>
</reference>
<dbReference type="InterPro" id="IPR029033">
    <property type="entry name" value="His_PPase_superfam"/>
</dbReference>
<feature type="region of interest" description="Disordered" evidence="1">
    <location>
        <begin position="216"/>
        <end position="247"/>
    </location>
</feature>
<keyword evidence="3" id="KW-1185">Reference proteome</keyword>
<name>A0A2T4BWB8_TRILO</name>
<gene>
    <name evidence="2" type="ORF">M440DRAFT_1404581</name>
</gene>
<protein>
    <submittedName>
        <fullName evidence="2">Phosphoglycerate mutase-like protein</fullName>
    </submittedName>
</protein>
<dbReference type="SUPFAM" id="SSF53254">
    <property type="entry name" value="Phosphoglycerate mutase-like"/>
    <property type="match status" value="1"/>
</dbReference>
<dbReference type="GO" id="GO:0016791">
    <property type="term" value="F:phosphatase activity"/>
    <property type="evidence" value="ECO:0007669"/>
    <property type="project" value="TreeGrafter"/>
</dbReference>